<feature type="domain" description="Knr4/Smi1-like" evidence="1">
    <location>
        <begin position="3"/>
        <end position="135"/>
    </location>
</feature>
<dbReference type="EMBL" id="FOFY01000027">
    <property type="protein sequence ID" value="SER68404.1"/>
    <property type="molecule type" value="Genomic_DNA"/>
</dbReference>
<protein>
    <recommendedName>
        <fullName evidence="1">Knr4/Smi1-like domain-containing protein</fullName>
    </recommendedName>
</protein>
<accession>A0AAJ4W759</accession>
<dbReference type="KEGG" id="mpw:MPR_3367"/>
<gene>
    <name evidence="2" type="ORF">SAMN04488089_12711</name>
</gene>
<evidence type="ECO:0000313" key="2">
    <source>
        <dbReference type="EMBL" id="SER68404.1"/>
    </source>
</evidence>
<reference evidence="2 3" key="1">
    <citation type="submission" date="2016-10" db="EMBL/GenBank/DDBJ databases">
        <authorList>
            <person name="Varghese N."/>
            <person name="Submissions S."/>
        </authorList>
    </citation>
    <scope>NUCLEOTIDE SEQUENCE [LARGE SCALE GENOMIC DNA]</scope>
    <source>
        <strain evidence="3">DSM 19823 / KCTC 23066 / CCTCC M 208030 / D25</strain>
    </source>
</reference>
<proteinExistence type="predicted"/>
<dbReference type="InterPro" id="IPR018958">
    <property type="entry name" value="Knr4/Smi1-like_dom"/>
</dbReference>
<dbReference type="Pfam" id="PF09346">
    <property type="entry name" value="SMI1_KNR4"/>
    <property type="match status" value="1"/>
</dbReference>
<dbReference type="Proteomes" id="UP000183496">
    <property type="component" value="Unassembled WGS sequence"/>
</dbReference>
<sequence length="237" mass="28706">MTLTDIEKKWDFKYPRIFYQLWEDGMFSYGDLSEGWNTVVYPKIKDYPPLFLHCYDFELHFSTEIIEEELELFYRVDEYCHVLPDIKLVPFGMTGAHDLYCFYFNGQIGEDIPIVYVENVEDEGVYLAKNLNEYIFIRMLYELSEIEVPSDEIELAEYWDNYKATLRSHSKYMTTEQVLFLESLDSKESKEIIVYNYKGEESFRYNSVLTEEEFKKYRDLYCPYDKYEERFVFMVIS</sequence>
<dbReference type="InterPro" id="IPR037883">
    <property type="entry name" value="Knr4/Smi1-like_sf"/>
</dbReference>
<evidence type="ECO:0000313" key="3">
    <source>
        <dbReference type="Proteomes" id="UP000183496"/>
    </source>
</evidence>
<name>A0AAJ4W759_MYRPR</name>
<comment type="caution">
    <text evidence="2">The sequence shown here is derived from an EMBL/GenBank/DDBJ whole genome shotgun (WGS) entry which is preliminary data.</text>
</comment>
<evidence type="ECO:0000259" key="1">
    <source>
        <dbReference type="Pfam" id="PF09346"/>
    </source>
</evidence>
<dbReference type="SUPFAM" id="SSF160631">
    <property type="entry name" value="SMI1/KNR4-like"/>
    <property type="match status" value="1"/>
</dbReference>
<organism evidence="2 3">
    <name type="scientific">Myroides profundi</name>
    <dbReference type="NCBI Taxonomy" id="480520"/>
    <lineage>
        <taxon>Bacteria</taxon>
        <taxon>Pseudomonadati</taxon>
        <taxon>Bacteroidota</taxon>
        <taxon>Flavobacteriia</taxon>
        <taxon>Flavobacteriales</taxon>
        <taxon>Flavobacteriaceae</taxon>
        <taxon>Myroides</taxon>
    </lineage>
</organism>
<keyword evidence="3" id="KW-1185">Reference proteome</keyword>
<dbReference type="AlphaFoldDB" id="A0AAJ4W759"/>
<dbReference type="RefSeq" id="WP_139177178.1">
    <property type="nucleotide sequence ID" value="NZ_CP010817.1"/>
</dbReference>